<reference evidence="9" key="1">
    <citation type="journal article" date="2020" name="Stud. Mycol.">
        <title>101 Dothideomycetes genomes: a test case for predicting lifestyles and emergence of pathogens.</title>
        <authorList>
            <person name="Haridas S."/>
            <person name="Albert R."/>
            <person name="Binder M."/>
            <person name="Bloem J."/>
            <person name="Labutti K."/>
            <person name="Salamov A."/>
            <person name="Andreopoulos B."/>
            <person name="Baker S."/>
            <person name="Barry K."/>
            <person name="Bills G."/>
            <person name="Bluhm B."/>
            <person name="Cannon C."/>
            <person name="Castanera R."/>
            <person name="Culley D."/>
            <person name="Daum C."/>
            <person name="Ezra D."/>
            <person name="Gonzalez J."/>
            <person name="Henrissat B."/>
            <person name="Kuo A."/>
            <person name="Liang C."/>
            <person name="Lipzen A."/>
            <person name="Lutzoni F."/>
            <person name="Magnuson J."/>
            <person name="Mondo S."/>
            <person name="Nolan M."/>
            <person name="Ohm R."/>
            <person name="Pangilinan J."/>
            <person name="Park H.-J."/>
            <person name="Ramirez L."/>
            <person name="Alfaro M."/>
            <person name="Sun H."/>
            <person name="Tritt A."/>
            <person name="Yoshinaga Y."/>
            <person name="Zwiers L.-H."/>
            <person name="Turgeon B."/>
            <person name="Goodwin S."/>
            <person name="Spatafora J."/>
            <person name="Crous P."/>
            <person name="Grigoriev I."/>
        </authorList>
    </citation>
    <scope>NUCLEOTIDE SEQUENCE</scope>
    <source>
        <strain evidence="9">CBS 675.92</strain>
    </source>
</reference>
<dbReference type="SMART" id="SM00320">
    <property type="entry name" value="WD40"/>
    <property type="match status" value="5"/>
</dbReference>
<comment type="function">
    <text evidence="3">Component of the ASTRA complex involved in chromatin remodeling.</text>
</comment>
<proteinExistence type="inferred from homology"/>
<dbReference type="InterPro" id="IPR019775">
    <property type="entry name" value="WD40_repeat_CS"/>
</dbReference>
<sequence length="553" mass="60420">MAGNHRQQTSTRGPAQPSFVFRGHTAQIHSAHITRRNTRLVTGDADGWVVIWTLVTKRPLAVWKAHDGAILGTAEWGTEKFITHGRDHTLRIWQFDAASTSNLSTVLPADGETKDRPKPWLLHSLPVNTLNFCAFSICIAEHALVKDAVATIQPNPKSDDSILIAVPARDDKKIEIYQYPDEKLAYIVPKFQPKDTGMAMAVKLVHHQPSNNALVGVGCEGGMVAVYLLPRIPATNLQPTRASIEVAQIVYLSAPHTQPILSLDASPDGTTFFTSSADAVLAAHRVPDLPSHSSARESRLEHLLSEPPETLTEQFEQTSNISPTHNATSDPGPSPSSHPDQRQPELKDGYHEENTSESATTAEPLKFSKKPVAPLASTASTQATEPSGLSSLLSTTNSASNSAPNSSLRPSSTPRVRLVPSPHPLPVITTPQQPYKVTNTKHAGQQSLRVRSDGRLLVTGGWDSRVRVYSTKTLDEMAVLKWHKEGVYAVDFGEILSADDLAASQSVDEEGKQVMKTERSLGRLLRQREEKMQVMHWVVAGAKDGKVSLWEVF</sequence>
<comment type="subunit">
    <text evidence="5">Component of the ASTRA chromatin remodeling machinery complex.</text>
</comment>
<comment type="similarity">
    <text evidence="4">Belongs to the WD repeat ASA1 family.</text>
</comment>
<evidence type="ECO:0000256" key="2">
    <source>
        <dbReference type="ARBA" id="ARBA00022737"/>
    </source>
</evidence>
<keyword evidence="2" id="KW-0677">Repeat</keyword>
<dbReference type="Gene3D" id="2.130.10.10">
    <property type="entry name" value="YVTN repeat-like/Quinoprotein amine dehydrogenase"/>
    <property type="match status" value="3"/>
</dbReference>
<dbReference type="PROSITE" id="PS00678">
    <property type="entry name" value="WD_REPEATS_1"/>
    <property type="match status" value="1"/>
</dbReference>
<protein>
    <recommendedName>
        <fullName evidence="6">ASTRA-associated protein 1</fullName>
    </recommendedName>
</protein>
<organism evidence="9 10">
    <name type="scientific">Byssothecium circinans</name>
    <dbReference type="NCBI Taxonomy" id="147558"/>
    <lineage>
        <taxon>Eukaryota</taxon>
        <taxon>Fungi</taxon>
        <taxon>Dikarya</taxon>
        <taxon>Ascomycota</taxon>
        <taxon>Pezizomycotina</taxon>
        <taxon>Dothideomycetes</taxon>
        <taxon>Pleosporomycetidae</taxon>
        <taxon>Pleosporales</taxon>
        <taxon>Massarineae</taxon>
        <taxon>Massarinaceae</taxon>
        <taxon>Byssothecium</taxon>
    </lineage>
</organism>
<evidence type="ECO:0000256" key="8">
    <source>
        <dbReference type="SAM" id="MobiDB-lite"/>
    </source>
</evidence>
<name>A0A6A5TV13_9PLEO</name>
<dbReference type="PANTHER" id="PTHR19854">
    <property type="entry name" value="TRANSDUCIN BETA-LIKE 3"/>
    <property type="match status" value="1"/>
</dbReference>
<evidence type="ECO:0000256" key="1">
    <source>
        <dbReference type="ARBA" id="ARBA00022574"/>
    </source>
</evidence>
<feature type="compositionally biased region" description="Low complexity" evidence="8">
    <location>
        <begin position="329"/>
        <end position="338"/>
    </location>
</feature>
<evidence type="ECO:0000256" key="3">
    <source>
        <dbReference type="ARBA" id="ARBA00037338"/>
    </source>
</evidence>
<keyword evidence="10" id="KW-1185">Reference proteome</keyword>
<dbReference type="Pfam" id="PF00400">
    <property type="entry name" value="WD40"/>
    <property type="match status" value="3"/>
</dbReference>
<evidence type="ECO:0000313" key="10">
    <source>
        <dbReference type="Proteomes" id="UP000800035"/>
    </source>
</evidence>
<accession>A0A6A5TV13</accession>
<feature type="repeat" description="WD" evidence="7">
    <location>
        <begin position="21"/>
        <end position="62"/>
    </location>
</feature>
<feature type="compositionally biased region" description="Low complexity" evidence="8">
    <location>
        <begin position="386"/>
        <end position="413"/>
    </location>
</feature>
<keyword evidence="1 7" id="KW-0853">WD repeat</keyword>
<dbReference type="InterPro" id="IPR015943">
    <property type="entry name" value="WD40/YVTN_repeat-like_dom_sf"/>
</dbReference>
<evidence type="ECO:0000256" key="7">
    <source>
        <dbReference type="PROSITE-ProRule" id="PRU00221"/>
    </source>
</evidence>
<dbReference type="Proteomes" id="UP000800035">
    <property type="component" value="Unassembled WGS sequence"/>
</dbReference>
<dbReference type="InterPro" id="IPR001680">
    <property type="entry name" value="WD40_rpt"/>
</dbReference>
<evidence type="ECO:0000256" key="6">
    <source>
        <dbReference type="ARBA" id="ARBA00040563"/>
    </source>
</evidence>
<feature type="compositionally biased region" description="Polar residues" evidence="8">
    <location>
        <begin position="311"/>
        <end position="328"/>
    </location>
</feature>
<evidence type="ECO:0000313" key="9">
    <source>
        <dbReference type="EMBL" id="KAF1955870.1"/>
    </source>
</evidence>
<feature type="compositionally biased region" description="Basic and acidic residues" evidence="8">
    <location>
        <begin position="339"/>
        <end position="354"/>
    </location>
</feature>
<dbReference type="InterPro" id="IPR036322">
    <property type="entry name" value="WD40_repeat_dom_sf"/>
</dbReference>
<evidence type="ECO:0000256" key="4">
    <source>
        <dbReference type="ARBA" id="ARBA00037931"/>
    </source>
</evidence>
<dbReference type="PROSITE" id="PS50294">
    <property type="entry name" value="WD_REPEATS_REGION"/>
    <property type="match status" value="1"/>
</dbReference>
<dbReference type="PROSITE" id="PS50082">
    <property type="entry name" value="WD_REPEATS_2"/>
    <property type="match status" value="1"/>
</dbReference>
<feature type="region of interest" description="Disordered" evidence="8">
    <location>
        <begin position="306"/>
        <end position="419"/>
    </location>
</feature>
<evidence type="ECO:0000256" key="5">
    <source>
        <dbReference type="ARBA" id="ARBA00038749"/>
    </source>
</evidence>
<gene>
    <name evidence="9" type="ORF">CC80DRAFT_473810</name>
</gene>
<dbReference type="AlphaFoldDB" id="A0A6A5TV13"/>
<dbReference type="SUPFAM" id="SSF50978">
    <property type="entry name" value="WD40 repeat-like"/>
    <property type="match status" value="1"/>
</dbReference>
<dbReference type="PANTHER" id="PTHR19854:SF1">
    <property type="entry name" value="GUANINE NUCLEOTIDE-BINDING PROTEIN SUBUNIT BETA-LIKE PROTEIN 1"/>
    <property type="match status" value="1"/>
</dbReference>
<dbReference type="OrthoDB" id="7668193at2759"/>
<dbReference type="EMBL" id="ML976993">
    <property type="protein sequence ID" value="KAF1955870.1"/>
    <property type="molecule type" value="Genomic_DNA"/>
</dbReference>